<feature type="compositionally biased region" description="Polar residues" evidence="17">
    <location>
        <begin position="140"/>
        <end position="149"/>
    </location>
</feature>
<feature type="region of interest" description="Disordered" evidence="17">
    <location>
        <begin position="1"/>
        <end position="186"/>
    </location>
</feature>
<dbReference type="FunFam" id="3.40.50.300:FF:000379">
    <property type="entry name" value="RNA helicase"/>
    <property type="match status" value="1"/>
</dbReference>
<evidence type="ECO:0000256" key="7">
    <source>
        <dbReference type="ARBA" id="ARBA00022840"/>
    </source>
</evidence>
<dbReference type="SMART" id="SM01178">
    <property type="entry name" value="DUF4217"/>
    <property type="match status" value="1"/>
</dbReference>
<evidence type="ECO:0000256" key="1">
    <source>
        <dbReference type="ARBA" id="ARBA00004604"/>
    </source>
</evidence>
<gene>
    <name evidence="21" type="primary">HAS1</name>
    <name evidence="21" type="ORF">OHK93_000702</name>
</gene>
<evidence type="ECO:0000256" key="4">
    <source>
        <dbReference type="ARBA" id="ARBA00022741"/>
    </source>
</evidence>
<evidence type="ECO:0000259" key="19">
    <source>
        <dbReference type="PROSITE" id="PS51194"/>
    </source>
</evidence>
<dbReference type="PANTHER" id="PTHR24031">
    <property type="entry name" value="RNA HELICASE"/>
    <property type="match status" value="1"/>
</dbReference>
<dbReference type="PROSITE" id="PS00039">
    <property type="entry name" value="DEAD_ATP_HELICASE"/>
    <property type="match status" value="1"/>
</dbReference>
<keyword evidence="3" id="KW-0698">rRNA processing</keyword>
<reference evidence="21" key="1">
    <citation type="journal article" date="2023" name="Genome Biol. Evol.">
        <title>First Whole Genome Sequence and Flow Cytometry Genome Size Data for the Lichen-Forming Fungus Ramalina farinacea (Ascomycota).</title>
        <authorList>
            <person name="Llewellyn T."/>
            <person name="Mian S."/>
            <person name="Hill R."/>
            <person name="Leitch I.J."/>
            <person name="Gaya E."/>
        </authorList>
    </citation>
    <scope>NUCLEOTIDE SEQUENCE</scope>
    <source>
        <strain evidence="21">LIQ254RAFAR</strain>
    </source>
</reference>
<evidence type="ECO:0000256" key="12">
    <source>
        <dbReference type="ARBA" id="ARBA00024365"/>
    </source>
</evidence>
<dbReference type="Pfam" id="PF13959">
    <property type="entry name" value="CTE_SPB4"/>
    <property type="match status" value="1"/>
</dbReference>
<feature type="compositionally biased region" description="Basic and acidic residues" evidence="17">
    <location>
        <begin position="24"/>
        <end position="56"/>
    </location>
</feature>
<evidence type="ECO:0000256" key="6">
    <source>
        <dbReference type="ARBA" id="ARBA00022806"/>
    </source>
</evidence>
<evidence type="ECO:0000256" key="14">
    <source>
        <dbReference type="PROSITE-ProRule" id="PRU00552"/>
    </source>
</evidence>
<dbReference type="CDD" id="cd17942">
    <property type="entry name" value="DEADc_DDX18"/>
    <property type="match status" value="1"/>
</dbReference>
<dbReference type="InterPro" id="IPR027417">
    <property type="entry name" value="P-loop_NTPase"/>
</dbReference>
<dbReference type="Proteomes" id="UP001161017">
    <property type="component" value="Unassembled WGS sequence"/>
</dbReference>
<evidence type="ECO:0000256" key="11">
    <source>
        <dbReference type="ARBA" id="ARBA00024357"/>
    </source>
</evidence>
<keyword evidence="4 15" id="KW-0547">Nucleotide-binding</keyword>
<feature type="compositionally biased region" description="Gly residues" evidence="17">
    <location>
        <begin position="655"/>
        <end position="664"/>
    </location>
</feature>
<dbReference type="FunFam" id="3.40.50.300:FF:000460">
    <property type="entry name" value="RNA helicase"/>
    <property type="match status" value="1"/>
</dbReference>
<evidence type="ECO:0000256" key="9">
    <source>
        <dbReference type="ARBA" id="ARBA00023242"/>
    </source>
</evidence>
<name>A0AA43TS25_9LECA</name>
<keyword evidence="8 16" id="KW-0694">RNA-binding</keyword>
<dbReference type="InterPro" id="IPR001650">
    <property type="entry name" value="Helicase_C-like"/>
</dbReference>
<comment type="function">
    <text evidence="16">RNA helicase.</text>
</comment>
<feature type="region of interest" description="Disordered" evidence="17">
    <location>
        <begin position="638"/>
        <end position="675"/>
    </location>
</feature>
<dbReference type="PROSITE" id="PS51194">
    <property type="entry name" value="HELICASE_CTER"/>
    <property type="match status" value="1"/>
</dbReference>
<dbReference type="AlphaFoldDB" id="A0AA43TS25"/>
<comment type="subunit">
    <text evidence="12">Associates in the nucleolus with the 60S and pre-60S ribosomal subunits.</text>
</comment>
<dbReference type="Pfam" id="PF00270">
    <property type="entry name" value="DEAD"/>
    <property type="match status" value="1"/>
</dbReference>
<dbReference type="Pfam" id="PF00271">
    <property type="entry name" value="Helicase_C"/>
    <property type="match status" value="1"/>
</dbReference>
<evidence type="ECO:0000256" key="13">
    <source>
        <dbReference type="ARBA" id="ARBA00047984"/>
    </source>
</evidence>
<keyword evidence="2" id="KW-0690">Ribosome biogenesis</keyword>
<comment type="subcellular location">
    <subcellularLocation>
        <location evidence="1">Nucleus</location>
        <location evidence="1">Nucleolus</location>
    </subcellularLocation>
</comment>
<dbReference type="InterPro" id="IPR014014">
    <property type="entry name" value="RNA_helicase_DEAD_Q_motif"/>
</dbReference>
<comment type="function">
    <text evidence="10">ATP-dependent RNA helicase involved in 40S ribosomal subunit biogenesis. Required for the processing and cleavage of 35S pre-rRNA at sites A0, A1, and A2, leading to mature 18S rRNA.</text>
</comment>
<evidence type="ECO:0000313" key="22">
    <source>
        <dbReference type="Proteomes" id="UP001161017"/>
    </source>
</evidence>
<dbReference type="GO" id="GO:0005730">
    <property type="term" value="C:nucleolus"/>
    <property type="evidence" value="ECO:0007669"/>
    <property type="project" value="UniProtKB-SubCell"/>
</dbReference>
<feature type="domain" description="Helicase ATP-binding" evidence="18">
    <location>
        <begin position="215"/>
        <end position="391"/>
    </location>
</feature>
<evidence type="ECO:0000259" key="20">
    <source>
        <dbReference type="PROSITE" id="PS51195"/>
    </source>
</evidence>
<keyword evidence="5 15" id="KW-0378">Hydrolase</keyword>
<evidence type="ECO:0000313" key="21">
    <source>
        <dbReference type="EMBL" id="MDI1485564.1"/>
    </source>
</evidence>
<keyword evidence="6 15" id="KW-0347">Helicase</keyword>
<dbReference type="InterPro" id="IPR011545">
    <property type="entry name" value="DEAD/DEAH_box_helicase_dom"/>
</dbReference>
<organism evidence="21 22">
    <name type="scientific">Ramalina farinacea</name>
    <dbReference type="NCBI Taxonomy" id="258253"/>
    <lineage>
        <taxon>Eukaryota</taxon>
        <taxon>Fungi</taxon>
        <taxon>Dikarya</taxon>
        <taxon>Ascomycota</taxon>
        <taxon>Pezizomycotina</taxon>
        <taxon>Lecanoromycetes</taxon>
        <taxon>OSLEUM clade</taxon>
        <taxon>Lecanoromycetidae</taxon>
        <taxon>Lecanorales</taxon>
        <taxon>Lecanorineae</taxon>
        <taxon>Ramalinaceae</taxon>
        <taxon>Ramalina</taxon>
    </lineage>
</organism>
<dbReference type="EMBL" id="JAPUFD010000001">
    <property type="protein sequence ID" value="MDI1485564.1"/>
    <property type="molecule type" value="Genomic_DNA"/>
</dbReference>
<feature type="compositionally biased region" description="Basic and acidic residues" evidence="17">
    <location>
        <begin position="92"/>
        <end position="131"/>
    </location>
</feature>
<dbReference type="InterPro" id="IPR014001">
    <property type="entry name" value="Helicase_ATP-bd"/>
</dbReference>
<feature type="compositionally biased region" description="Polar residues" evidence="17">
    <location>
        <begin position="164"/>
        <end position="173"/>
    </location>
</feature>
<dbReference type="PROSITE" id="PS51195">
    <property type="entry name" value="Q_MOTIF"/>
    <property type="match status" value="1"/>
</dbReference>
<dbReference type="InterPro" id="IPR025313">
    <property type="entry name" value="SPB4-like_CTE"/>
</dbReference>
<dbReference type="InterPro" id="IPR000629">
    <property type="entry name" value="RNA-helicase_DEAD-box_CS"/>
</dbReference>
<dbReference type="GO" id="GO:0005524">
    <property type="term" value="F:ATP binding"/>
    <property type="evidence" value="ECO:0007669"/>
    <property type="project" value="UniProtKB-UniRule"/>
</dbReference>
<evidence type="ECO:0000256" key="5">
    <source>
        <dbReference type="ARBA" id="ARBA00022801"/>
    </source>
</evidence>
<comment type="domain">
    <text evidence="16">The Q motif is unique to and characteristic of the DEAD box family of RNA helicases and controls ATP binding and hydrolysis.</text>
</comment>
<dbReference type="CDD" id="cd18787">
    <property type="entry name" value="SF2_C_DEAD"/>
    <property type="match status" value="1"/>
</dbReference>
<evidence type="ECO:0000256" key="16">
    <source>
        <dbReference type="RuleBase" id="RU365068"/>
    </source>
</evidence>
<accession>A0AA43TS25</accession>
<proteinExistence type="inferred from homology"/>
<evidence type="ECO:0000256" key="3">
    <source>
        <dbReference type="ARBA" id="ARBA00022552"/>
    </source>
</evidence>
<comment type="caution">
    <text evidence="21">The sequence shown here is derived from an EMBL/GenBank/DDBJ whole genome shotgun (WGS) entry which is preliminary data.</text>
</comment>
<evidence type="ECO:0000256" key="10">
    <source>
        <dbReference type="ARBA" id="ARBA00024310"/>
    </source>
</evidence>
<comment type="catalytic activity">
    <reaction evidence="13 16">
        <text>ATP + H2O = ADP + phosphate + H(+)</text>
        <dbReference type="Rhea" id="RHEA:13065"/>
        <dbReference type="ChEBI" id="CHEBI:15377"/>
        <dbReference type="ChEBI" id="CHEBI:15378"/>
        <dbReference type="ChEBI" id="CHEBI:30616"/>
        <dbReference type="ChEBI" id="CHEBI:43474"/>
        <dbReference type="ChEBI" id="CHEBI:456216"/>
        <dbReference type="EC" id="3.6.4.13"/>
    </reaction>
</comment>
<feature type="domain" description="DEAD-box RNA helicase Q" evidence="20">
    <location>
        <begin position="183"/>
        <end position="212"/>
    </location>
</feature>
<dbReference type="SMART" id="SM00487">
    <property type="entry name" value="DEXDc"/>
    <property type="match status" value="1"/>
</dbReference>
<keyword evidence="7 15" id="KW-0067">ATP-binding</keyword>
<evidence type="ECO:0000256" key="15">
    <source>
        <dbReference type="RuleBase" id="RU000492"/>
    </source>
</evidence>
<feature type="compositionally biased region" description="Basic residues" evidence="17">
    <location>
        <begin position="8"/>
        <end position="17"/>
    </location>
</feature>
<dbReference type="GO" id="GO:0003723">
    <property type="term" value="F:RNA binding"/>
    <property type="evidence" value="ECO:0007669"/>
    <property type="project" value="UniProtKB-UniRule"/>
</dbReference>
<dbReference type="GO" id="GO:0006364">
    <property type="term" value="P:rRNA processing"/>
    <property type="evidence" value="ECO:0007669"/>
    <property type="project" value="UniProtKB-KW"/>
</dbReference>
<protein>
    <recommendedName>
        <fullName evidence="16">ATP-dependent RNA helicase</fullName>
        <ecNumber evidence="16">3.6.4.13</ecNumber>
    </recommendedName>
</protein>
<dbReference type="GO" id="GO:0003724">
    <property type="term" value="F:RNA helicase activity"/>
    <property type="evidence" value="ECO:0007669"/>
    <property type="project" value="UniProtKB-EC"/>
</dbReference>
<evidence type="ECO:0000256" key="8">
    <source>
        <dbReference type="ARBA" id="ARBA00022884"/>
    </source>
</evidence>
<dbReference type="SUPFAM" id="SSF52540">
    <property type="entry name" value="P-loop containing nucleoside triphosphate hydrolases"/>
    <property type="match status" value="2"/>
</dbReference>
<keyword evidence="22" id="KW-1185">Reference proteome</keyword>
<dbReference type="SMART" id="SM00490">
    <property type="entry name" value="HELICc"/>
    <property type="match status" value="1"/>
</dbReference>
<dbReference type="GO" id="GO:0016787">
    <property type="term" value="F:hydrolase activity"/>
    <property type="evidence" value="ECO:0007669"/>
    <property type="project" value="UniProtKB-KW"/>
</dbReference>
<evidence type="ECO:0000259" key="18">
    <source>
        <dbReference type="PROSITE" id="PS51192"/>
    </source>
</evidence>
<feature type="domain" description="Helicase C-terminal" evidence="19">
    <location>
        <begin position="405"/>
        <end position="575"/>
    </location>
</feature>
<evidence type="ECO:0000256" key="17">
    <source>
        <dbReference type="SAM" id="MobiDB-lite"/>
    </source>
</evidence>
<evidence type="ECO:0000256" key="2">
    <source>
        <dbReference type="ARBA" id="ARBA00022517"/>
    </source>
</evidence>
<dbReference type="EC" id="3.6.4.13" evidence="16"/>
<keyword evidence="9" id="KW-0539">Nucleus</keyword>
<dbReference type="Gene3D" id="3.40.50.300">
    <property type="entry name" value="P-loop containing nucleotide triphosphate hydrolases"/>
    <property type="match status" value="2"/>
</dbReference>
<dbReference type="PROSITE" id="PS51192">
    <property type="entry name" value="HELICASE_ATP_BIND_1"/>
    <property type="match status" value="1"/>
</dbReference>
<dbReference type="InterPro" id="IPR044773">
    <property type="entry name" value="DDX18/Has1_DEADc"/>
</dbReference>
<sequence length="675" mass="74534">MENAEVKSRKRKRKHGQGHANGHKIADGLTEQHVDPLDKHEMNGQREETINAKEDLGNVEVSGGDLRPKKRKHKQGRDAVPGNKGEQNETEASTRKPPDKNGEAAVEGKDLATKPVHPDDQAFAEMDGKEDQDQEAEASVNASLKQATKTNDEDANALLAESPGDTTEATSKLSLPRTGDDPKRFTDLDLSAKTMQAITDDMKFTEMTEIQQRSIPPLLTGVDVLGAAKTGSGKTLAFLIPCVEMLSALRFKPRNGTGVIVVSPTRELALQIFGVARELMAHHSQTYGIVMGGANRRAEAEKIQKGVNLIIATPGRLLDHLQNTQGFVFKNLRALVIDEADRILEVGFEEEMKTIVKILPNQDRQTMLFSATQTTKVEDLARISLRPGPLYINVDHQKEFSTVAGLEQGYVLCSPEMRFLLLFSFLKRNSTKKNIVFFSSCACVKYHGELLNYIDLPVLDLHGKQKQQKRTNTFFEFCNATQGTLLCTDVAARGLDIPAVDWIIQYDPPDDPRDYIHRVGRTARGATGTGKSLLFLQPSEIGFLSHLKQARVPLVEFDFPAKKILNVQSQLEKLIGQNYYLHQSAKDGYRSYLQAYASHSLRSVFDVQALDLRAVAKGFGFPVPPRVDLQLGASMRDREKKGKARRAYGSQPGQQRGGRGLGGGEEARKACGVNG</sequence>
<feature type="short sequence motif" description="Q motif" evidence="14">
    <location>
        <begin position="183"/>
        <end position="212"/>
    </location>
</feature>
<comment type="similarity">
    <text evidence="11">Belongs to the DEAD box helicase family. DDX18/HAS1 subfamily.</text>
</comment>